<evidence type="ECO:0000313" key="2">
    <source>
        <dbReference type="Proteomes" id="UP001595912"/>
    </source>
</evidence>
<comment type="caution">
    <text evidence="1">The sequence shown here is derived from an EMBL/GenBank/DDBJ whole genome shotgun (WGS) entry which is preliminary data.</text>
</comment>
<keyword evidence="2" id="KW-1185">Reference proteome</keyword>
<proteinExistence type="predicted"/>
<dbReference type="RefSeq" id="WP_380117102.1">
    <property type="nucleotide sequence ID" value="NZ_JBHSIU010000027.1"/>
</dbReference>
<evidence type="ECO:0008006" key="3">
    <source>
        <dbReference type="Google" id="ProtNLM"/>
    </source>
</evidence>
<gene>
    <name evidence="1" type="ORF">ACFPIJ_22270</name>
</gene>
<organism evidence="1 2">
    <name type="scientific">Dactylosporangium cerinum</name>
    <dbReference type="NCBI Taxonomy" id="1434730"/>
    <lineage>
        <taxon>Bacteria</taxon>
        <taxon>Bacillati</taxon>
        <taxon>Actinomycetota</taxon>
        <taxon>Actinomycetes</taxon>
        <taxon>Micromonosporales</taxon>
        <taxon>Micromonosporaceae</taxon>
        <taxon>Dactylosporangium</taxon>
    </lineage>
</organism>
<name>A0ABV9VXU8_9ACTN</name>
<reference evidence="2" key="1">
    <citation type="journal article" date="2019" name="Int. J. Syst. Evol. Microbiol.">
        <title>The Global Catalogue of Microorganisms (GCM) 10K type strain sequencing project: providing services to taxonomists for standard genome sequencing and annotation.</title>
        <authorList>
            <consortium name="The Broad Institute Genomics Platform"/>
            <consortium name="The Broad Institute Genome Sequencing Center for Infectious Disease"/>
            <person name="Wu L."/>
            <person name="Ma J."/>
        </authorList>
    </citation>
    <scope>NUCLEOTIDE SEQUENCE [LARGE SCALE GENOMIC DNA]</scope>
    <source>
        <strain evidence="2">CGMCC 4.7152</strain>
    </source>
</reference>
<evidence type="ECO:0000313" key="1">
    <source>
        <dbReference type="EMBL" id="MFC5000549.1"/>
    </source>
</evidence>
<dbReference type="EMBL" id="JBHSIU010000027">
    <property type="protein sequence ID" value="MFC5000549.1"/>
    <property type="molecule type" value="Genomic_DNA"/>
</dbReference>
<dbReference type="Proteomes" id="UP001595912">
    <property type="component" value="Unassembled WGS sequence"/>
</dbReference>
<protein>
    <recommendedName>
        <fullName evidence="3">Transposase IS111A/IS1328/IS1533 N-terminal domain-containing protein</fullName>
    </recommendedName>
</protein>
<sequence>MGATIHAAARQLLTWAHSFGILNRAGVEGTGSYGAALTRFLRRHHIAVIEVNRPDRAAHRRHGKTRRRVFGAASRRGRSQCVQSHRIAALKFEFVYIRRWWPRRWSRAVSTPRLAGE</sequence>
<accession>A0ABV9VXU8</accession>